<protein>
    <submittedName>
        <fullName evidence="7">Transcriptional regulator, LysR family</fullName>
    </submittedName>
</protein>
<dbReference type="eggNOG" id="COG0583">
    <property type="taxonomic scope" value="Bacteria"/>
</dbReference>
<dbReference type="Proteomes" id="UP000000361">
    <property type="component" value="Chromosome 2"/>
</dbReference>
<name>A1B9I8_PARDP</name>
<keyword evidence="8" id="KW-1185">Reference proteome</keyword>
<keyword evidence="5" id="KW-0804">Transcription</keyword>
<evidence type="ECO:0000313" key="7">
    <source>
        <dbReference type="EMBL" id="ABL72182.1"/>
    </source>
</evidence>
<dbReference type="FunFam" id="1.10.10.10:FF:000001">
    <property type="entry name" value="LysR family transcriptional regulator"/>
    <property type="match status" value="1"/>
</dbReference>
<dbReference type="Pfam" id="PF00126">
    <property type="entry name" value="HTH_1"/>
    <property type="match status" value="1"/>
</dbReference>
<dbReference type="GO" id="GO:0003677">
    <property type="term" value="F:DNA binding"/>
    <property type="evidence" value="ECO:0007669"/>
    <property type="project" value="UniProtKB-KW"/>
</dbReference>
<dbReference type="Pfam" id="PF03466">
    <property type="entry name" value="LysR_substrate"/>
    <property type="match status" value="1"/>
</dbReference>
<dbReference type="EnsemblBacteria" id="ABL72182">
    <property type="protein sequence ID" value="ABL72182"/>
    <property type="gene ID" value="Pden_4118"/>
</dbReference>
<accession>A1B9I8</accession>
<feature type="domain" description="HTH lysR-type" evidence="6">
    <location>
        <begin position="2"/>
        <end position="59"/>
    </location>
</feature>
<keyword evidence="4" id="KW-0010">Activator</keyword>
<dbReference type="InterPro" id="IPR036388">
    <property type="entry name" value="WH-like_DNA-bd_sf"/>
</dbReference>
<proteinExistence type="inferred from homology"/>
<evidence type="ECO:0000256" key="4">
    <source>
        <dbReference type="ARBA" id="ARBA00023159"/>
    </source>
</evidence>
<dbReference type="InterPro" id="IPR036390">
    <property type="entry name" value="WH_DNA-bd_sf"/>
</dbReference>
<dbReference type="SUPFAM" id="SSF53850">
    <property type="entry name" value="Periplasmic binding protein-like II"/>
    <property type="match status" value="1"/>
</dbReference>
<dbReference type="CDD" id="cd08433">
    <property type="entry name" value="PBP2_Nac"/>
    <property type="match status" value="1"/>
</dbReference>
<organism evidence="7 8">
    <name type="scientific">Paracoccus denitrificans (strain Pd 1222)</name>
    <dbReference type="NCBI Taxonomy" id="318586"/>
    <lineage>
        <taxon>Bacteria</taxon>
        <taxon>Pseudomonadati</taxon>
        <taxon>Pseudomonadota</taxon>
        <taxon>Alphaproteobacteria</taxon>
        <taxon>Rhodobacterales</taxon>
        <taxon>Paracoccaceae</taxon>
        <taxon>Paracoccus</taxon>
    </lineage>
</organism>
<dbReference type="PANTHER" id="PTHR30293">
    <property type="entry name" value="TRANSCRIPTIONAL REGULATORY PROTEIN NAC-RELATED"/>
    <property type="match status" value="1"/>
</dbReference>
<dbReference type="PROSITE" id="PS50931">
    <property type="entry name" value="HTH_LYSR"/>
    <property type="match status" value="1"/>
</dbReference>
<keyword evidence="2" id="KW-0805">Transcription regulation</keyword>
<dbReference type="OrthoDB" id="8479357at2"/>
<reference evidence="8" key="1">
    <citation type="submission" date="2006-12" db="EMBL/GenBank/DDBJ databases">
        <title>Complete sequence of chromosome 2 of Paracoccus denitrificans PD1222.</title>
        <authorList>
            <person name="Copeland A."/>
            <person name="Lucas S."/>
            <person name="Lapidus A."/>
            <person name="Barry K."/>
            <person name="Detter J.C."/>
            <person name="Glavina del Rio T."/>
            <person name="Hammon N."/>
            <person name="Israni S."/>
            <person name="Dalin E."/>
            <person name="Tice H."/>
            <person name="Pitluck S."/>
            <person name="Munk A.C."/>
            <person name="Brettin T."/>
            <person name="Bruce D."/>
            <person name="Han C."/>
            <person name="Tapia R."/>
            <person name="Gilna P."/>
            <person name="Schmutz J."/>
            <person name="Larimer F."/>
            <person name="Land M."/>
            <person name="Hauser L."/>
            <person name="Kyrpides N."/>
            <person name="Lykidis A."/>
            <person name="Spiro S."/>
            <person name="Richardson D.J."/>
            <person name="Moir J.W.B."/>
            <person name="Ferguson S.J."/>
            <person name="van Spanning R.J.M."/>
            <person name="Richardson P."/>
        </authorList>
    </citation>
    <scope>NUCLEOTIDE SEQUENCE [LARGE SCALE GENOMIC DNA]</scope>
    <source>
        <strain evidence="8">Pd 1222</strain>
    </source>
</reference>
<dbReference type="PRINTS" id="PR00039">
    <property type="entry name" value="HTHLYSR"/>
</dbReference>
<dbReference type="Gene3D" id="1.10.10.10">
    <property type="entry name" value="Winged helix-like DNA-binding domain superfamily/Winged helix DNA-binding domain"/>
    <property type="match status" value="1"/>
</dbReference>
<dbReference type="AlphaFoldDB" id="A1B9I8"/>
<dbReference type="InterPro" id="IPR005119">
    <property type="entry name" value="LysR_subst-bd"/>
</dbReference>
<sequence length="324" mass="35522">MMDIRQLRYFVAIVEHGSFSRAAEFLHVAQPALSLHVRNMEAGLDTPLLFRSPRGVEPTEAGAILLRHARTILDQLAVAEEEIRGHENDPAGEVRLGLPGTIGEILAVPLITAVHLRYPKIKLRIAEAMSGFVLEWMREGRIDLAVLYGQAAEHGISTEALLEETLRFFGPAHLAARDDLPAPGKPIPMAEVTRKPLILPGEGHGLRELLKRQALSAAQELNTVMDVDSYSNIKLLVGEGLGYSVLPENAIAPEITEGRLLSWPIGEPAIRRTVHLAHSADRPMTNAVTVVRALAREILRDLVRNHRWIGATVLAAEEPAKPPP</sequence>
<comment type="similarity">
    <text evidence="1">Belongs to the LysR transcriptional regulatory family.</text>
</comment>
<dbReference type="Gene3D" id="3.40.190.10">
    <property type="entry name" value="Periplasmic binding protein-like II"/>
    <property type="match status" value="2"/>
</dbReference>
<keyword evidence="3" id="KW-0238">DNA-binding</keyword>
<dbReference type="HOGENOM" id="CLU_039613_6_5_5"/>
<evidence type="ECO:0000256" key="1">
    <source>
        <dbReference type="ARBA" id="ARBA00009437"/>
    </source>
</evidence>
<dbReference type="InterPro" id="IPR000847">
    <property type="entry name" value="LysR_HTH_N"/>
</dbReference>
<dbReference type="GeneID" id="93453784"/>
<evidence type="ECO:0000256" key="3">
    <source>
        <dbReference type="ARBA" id="ARBA00023125"/>
    </source>
</evidence>
<dbReference type="RefSeq" id="WP_011750349.1">
    <property type="nucleotide sequence ID" value="NC_008687.1"/>
</dbReference>
<dbReference type="KEGG" id="pde:Pden_4118"/>
<dbReference type="EMBL" id="CP000490">
    <property type="protein sequence ID" value="ABL72182.1"/>
    <property type="molecule type" value="Genomic_DNA"/>
</dbReference>
<evidence type="ECO:0000256" key="2">
    <source>
        <dbReference type="ARBA" id="ARBA00023015"/>
    </source>
</evidence>
<evidence type="ECO:0000256" key="5">
    <source>
        <dbReference type="ARBA" id="ARBA00023163"/>
    </source>
</evidence>
<evidence type="ECO:0000259" key="6">
    <source>
        <dbReference type="PROSITE" id="PS50931"/>
    </source>
</evidence>
<dbReference type="STRING" id="318586.Pden_4118"/>
<dbReference type="GO" id="GO:0003700">
    <property type="term" value="F:DNA-binding transcription factor activity"/>
    <property type="evidence" value="ECO:0007669"/>
    <property type="project" value="InterPro"/>
</dbReference>
<evidence type="ECO:0000313" key="8">
    <source>
        <dbReference type="Proteomes" id="UP000000361"/>
    </source>
</evidence>
<gene>
    <name evidence="7" type="ordered locus">Pden_4118</name>
</gene>
<dbReference type="GO" id="GO:2000142">
    <property type="term" value="P:regulation of DNA-templated transcription initiation"/>
    <property type="evidence" value="ECO:0007669"/>
    <property type="project" value="TreeGrafter"/>
</dbReference>
<dbReference type="SUPFAM" id="SSF46785">
    <property type="entry name" value="Winged helix' DNA-binding domain"/>
    <property type="match status" value="1"/>
</dbReference>
<dbReference type="PANTHER" id="PTHR30293:SF0">
    <property type="entry name" value="NITROGEN ASSIMILATION REGULATORY PROTEIN NAC"/>
    <property type="match status" value="1"/>
</dbReference>